<keyword evidence="2" id="KW-1185">Reference proteome</keyword>
<dbReference type="EMBL" id="BPLQ01006153">
    <property type="protein sequence ID" value="GIY20349.1"/>
    <property type="molecule type" value="Genomic_DNA"/>
</dbReference>
<gene>
    <name evidence="1" type="ORF">CDAR_394231</name>
</gene>
<comment type="caution">
    <text evidence="1">The sequence shown here is derived from an EMBL/GenBank/DDBJ whole genome shotgun (WGS) entry which is preliminary data.</text>
</comment>
<proteinExistence type="predicted"/>
<protein>
    <submittedName>
        <fullName evidence="1">Uncharacterized protein</fullName>
    </submittedName>
</protein>
<name>A0AAV4RIK4_9ARAC</name>
<accession>A0AAV4RIK4</accession>
<sequence>MMDTPTSVLVDVAAPAEIFDHTCEPWRGDIALSLCAIFRHHCSGIASPTNKKSALFATTHVHVVAKENSYSHGSGGYVKDI</sequence>
<dbReference type="Proteomes" id="UP001054837">
    <property type="component" value="Unassembled WGS sequence"/>
</dbReference>
<evidence type="ECO:0000313" key="2">
    <source>
        <dbReference type="Proteomes" id="UP001054837"/>
    </source>
</evidence>
<dbReference type="AlphaFoldDB" id="A0AAV4RIK4"/>
<evidence type="ECO:0000313" key="1">
    <source>
        <dbReference type="EMBL" id="GIY20349.1"/>
    </source>
</evidence>
<organism evidence="1 2">
    <name type="scientific">Caerostris darwini</name>
    <dbReference type="NCBI Taxonomy" id="1538125"/>
    <lineage>
        <taxon>Eukaryota</taxon>
        <taxon>Metazoa</taxon>
        <taxon>Ecdysozoa</taxon>
        <taxon>Arthropoda</taxon>
        <taxon>Chelicerata</taxon>
        <taxon>Arachnida</taxon>
        <taxon>Araneae</taxon>
        <taxon>Araneomorphae</taxon>
        <taxon>Entelegynae</taxon>
        <taxon>Araneoidea</taxon>
        <taxon>Araneidae</taxon>
        <taxon>Caerostris</taxon>
    </lineage>
</organism>
<reference evidence="1 2" key="1">
    <citation type="submission" date="2021-06" db="EMBL/GenBank/DDBJ databases">
        <title>Caerostris darwini draft genome.</title>
        <authorList>
            <person name="Kono N."/>
            <person name="Arakawa K."/>
        </authorList>
    </citation>
    <scope>NUCLEOTIDE SEQUENCE [LARGE SCALE GENOMIC DNA]</scope>
</reference>